<comment type="caution">
    <text evidence="3">The sequence shown here is derived from an EMBL/GenBank/DDBJ whole genome shotgun (WGS) entry which is preliminary data.</text>
</comment>
<accession>A0A813YZI7</accession>
<dbReference type="InterPro" id="IPR036691">
    <property type="entry name" value="Endo/exonu/phosph_ase_sf"/>
</dbReference>
<dbReference type="InterPro" id="IPR000300">
    <property type="entry name" value="IPPc"/>
</dbReference>
<dbReference type="EMBL" id="CAJNOR010000361">
    <property type="protein sequence ID" value="CAF0891177.1"/>
    <property type="molecule type" value="Genomic_DNA"/>
</dbReference>
<feature type="signal peptide" evidence="1">
    <location>
        <begin position="1"/>
        <end position="20"/>
    </location>
</feature>
<dbReference type="Gene3D" id="3.60.10.10">
    <property type="entry name" value="Endonuclease/exonuclease/phosphatase"/>
    <property type="match status" value="1"/>
</dbReference>
<keyword evidence="4" id="KW-1185">Reference proteome</keyword>
<evidence type="ECO:0000313" key="4">
    <source>
        <dbReference type="Proteomes" id="UP000663828"/>
    </source>
</evidence>
<dbReference type="GO" id="GO:0046856">
    <property type="term" value="P:phosphatidylinositol dephosphorylation"/>
    <property type="evidence" value="ECO:0007669"/>
    <property type="project" value="InterPro"/>
</dbReference>
<dbReference type="SUPFAM" id="SSF56219">
    <property type="entry name" value="DNase I-like"/>
    <property type="match status" value="1"/>
</dbReference>
<evidence type="ECO:0000313" key="3">
    <source>
        <dbReference type="EMBL" id="CAF0891177.1"/>
    </source>
</evidence>
<reference evidence="3" key="1">
    <citation type="submission" date="2021-02" db="EMBL/GenBank/DDBJ databases">
        <authorList>
            <person name="Nowell W R."/>
        </authorList>
    </citation>
    <scope>NUCLEOTIDE SEQUENCE</scope>
</reference>
<keyword evidence="1" id="KW-0732">Signal</keyword>
<organism evidence="3 4">
    <name type="scientific">Adineta ricciae</name>
    <name type="common">Rotifer</name>
    <dbReference type="NCBI Taxonomy" id="249248"/>
    <lineage>
        <taxon>Eukaryota</taxon>
        <taxon>Metazoa</taxon>
        <taxon>Spiralia</taxon>
        <taxon>Gnathifera</taxon>
        <taxon>Rotifera</taxon>
        <taxon>Eurotatoria</taxon>
        <taxon>Bdelloidea</taxon>
        <taxon>Adinetida</taxon>
        <taxon>Adinetidae</taxon>
        <taxon>Adineta</taxon>
    </lineage>
</organism>
<sequence>MKKIISLLILLLFYFQLIHSQTTIPFRFRIITWNVGNSEPNCETFRQLAFSFSVDGIKADLIVFGFQESSKKVFGSYSLHNTIIQCLQNHQYTMILSDYVGSSVIKPIWLYLFATNVILQSERLHLLTINGETTLKVYQDNILENILGYKGIIASRIQIDNVTNLIFVNMHLPAGEGKLTERCRLLNKFFQTYQTNSNDQSYMFILGDQNWRTMDSMSIADILQAIQQNDYQNILNKDELTRMRQTDHSNDLAQCLRTFYEAPITFPPTYKYVVNTDIYLTTKDRKDRRPSYTDRILVSNMSTDLQILRYSSMNDIKMSDHRPVFADFLLQRQTNGNKPIQQTVNILDAALFKKNNS</sequence>
<feature type="chain" id="PRO_5033002516" description="Inositol polyphosphate-related phosphatase domain-containing protein" evidence="1">
    <location>
        <begin position="21"/>
        <end position="357"/>
    </location>
</feature>
<evidence type="ECO:0000259" key="2">
    <source>
        <dbReference type="SMART" id="SM00128"/>
    </source>
</evidence>
<dbReference type="AlphaFoldDB" id="A0A813YZI7"/>
<gene>
    <name evidence="3" type="ORF">XAT740_LOCUS7517</name>
</gene>
<proteinExistence type="predicted"/>
<dbReference type="Proteomes" id="UP000663828">
    <property type="component" value="Unassembled WGS sequence"/>
</dbReference>
<dbReference type="GO" id="GO:0004439">
    <property type="term" value="F:phosphatidylinositol-4,5-bisphosphate 5-phosphatase activity"/>
    <property type="evidence" value="ECO:0007669"/>
    <property type="project" value="TreeGrafter"/>
</dbReference>
<evidence type="ECO:0000256" key="1">
    <source>
        <dbReference type="SAM" id="SignalP"/>
    </source>
</evidence>
<protein>
    <recommendedName>
        <fullName evidence="2">Inositol polyphosphate-related phosphatase domain-containing protein</fullName>
    </recommendedName>
</protein>
<dbReference type="Pfam" id="PF22669">
    <property type="entry name" value="Exo_endo_phos2"/>
    <property type="match status" value="1"/>
</dbReference>
<feature type="domain" description="Inositol polyphosphate-related phosphatase" evidence="2">
    <location>
        <begin position="24"/>
        <end position="336"/>
    </location>
</feature>
<name>A0A813YZI7_ADIRI</name>
<dbReference type="PANTHER" id="PTHR11200">
    <property type="entry name" value="INOSITOL 5-PHOSPHATASE"/>
    <property type="match status" value="1"/>
</dbReference>
<dbReference type="InterPro" id="IPR046985">
    <property type="entry name" value="IP5"/>
</dbReference>
<dbReference type="SMART" id="SM00128">
    <property type="entry name" value="IPPc"/>
    <property type="match status" value="1"/>
</dbReference>